<keyword evidence="6 12" id="KW-0698">rRNA processing</keyword>
<dbReference type="SUPFAM" id="SSF88697">
    <property type="entry name" value="PUA domain-like"/>
    <property type="match status" value="1"/>
</dbReference>
<dbReference type="CDD" id="cd18084">
    <property type="entry name" value="RsmE-like"/>
    <property type="match status" value="1"/>
</dbReference>
<feature type="domain" description="Ribosomal RNA small subunit methyltransferase E methyltransferase" evidence="13">
    <location>
        <begin position="73"/>
        <end position="242"/>
    </location>
</feature>
<evidence type="ECO:0000259" key="14">
    <source>
        <dbReference type="Pfam" id="PF20260"/>
    </source>
</evidence>
<dbReference type="PANTHER" id="PTHR30027:SF3">
    <property type="entry name" value="16S RRNA (URACIL(1498)-N(3))-METHYLTRANSFERASE"/>
    <property type="match status" value="1"/>
</dbReference>
<comment type="function">
    <text evidence="10 12">Specifically methylates the N3 position of the uracil ring of uridine 1498 (m3U1498) in 16S rRNA. Acts on the fully assembled 30S ribosomal subunit.</text>
</comment>
<evidence type="ECO:0000256" key="11">
    <source>
        <dbReference type="ARBA" id="ARBA00047944"/>
    </source>
</evidence>
<evidence type="ECO:0000256" key="1">
    <source>
        <dbReference type="ARBA" id="ARBA00004496"/>
    </source>
</evidence>
<evidence type="ECO:0000256" key="2">
    <source>
        <dbReference type="ARBA" id="ARBA00005528"/>
    </source>
</evidence>
<reference evidence="15" key="1">
    <citation type="submission" date="2024-05" db="EMBL/GenBank/DDBJ databases">
        <title>Alkalihalobacillus sp. strain MEB203 novel alkaliphilic bacterium from Lonar Lake, India.</title>
        <authorList>
            <person name="Joshi A."/>
            <person name="Thite S."/>
            <person name="Mengade P."/>
        </authorList>
    </citation>
    <scope>NUCLEOTIDE SEQUENCE</scope>
    <source>
        <strain evidence="15">MEB 203</strain>
    </source>
</reference>
<keyword evidence="7 12" id="KW-0489">Methyltransferase</keyword>
<dbReference type="InterPro" id="IPR046887">
    <property type="entry name" value="RsmE_PUA-like"/>
</dbReference>
<dbReference type="NCBIfam" id="NF008691">
    <property type="entry name" value="PRK11713.1-4"/>
    <property type="match status" value="1"/>
</dbReference>
<evidence type="ECO:0000256" key="4">
    <source>
        <dbReference type="ARBA" id="ARBA00013673"/>
    </source>
</evidence>
<evidence type="ECO:0000256" key="5">
    <source>
        <dbReference type="ARBA" id="ARBA00022490"/>
    </source>
</evidence>
<dbReference type="InterPro" id="IPR006700">
    <property type="entry name" value="RsmE"/>
</dbReference>
<sequence length="250" mass="28179">MQRYFVAKEQMNDHMVLIHGEDVKHITRVMRMTEGDQIICSNNFDRVCLCEIDRFEDDQVVALIVEDLPSKSELPVNITIAQALPKGDKLDYVIQKGTELGAAQFIPVQGERSIVKWDGKKEGKRIERLSKIAKEAAEQSHRSRIPAIESLHTLEKLIERKNEFDHLLFAYEEEGKTGNHKQLADVFAKAESGESLLFVIGPEGGFSEAEAVKLGEAGFTPTSLGPRILRAETAPMYILSAVSYYFELER</sequence>
<comment type="subcellular location">
    <subcellularLocation>
        <location evidence="1 12">Cytoplasm</location>
    </subcellularLocation>
</comment>
<keyword evidence="5 12" id="KW-0963">Cytoplasm</keyword>
<name>A0ABT5VFC5_9BACI</name>
<dbReference type="PANTHER" id="PTHR30027">
    <property type="entry name" value="RIBOSOMAL RNA SMALL SUBUNIT METHYLTRANSFERASE E"/>
    <property type="match status" value="1"/>
</dbReference>
<dbReference type="InterPro" id="IPR029028">
    <property type="entry name" value="Alpha/beta_knot_MTases"/>
</dbReference>
<evidence type="ECO:0000259" key="13">
    <source>
        <dbReference type="Pfam" id="PF04452"/>
    </source>
</evidence>
<comment type="catalytic activity">
    <reaction evidence="11 12">
        <text>uridine(1498) in 16S rRNA + S-adenosyl-L-methionine = N(3)-methyluridine(1498) in 16S rRNA + S-adenosyl-L-homocysteine + H(+)</text>
        <dbReference type="Rhea" id="RHEA:42920"/>
        <dbReference type="Rhea" id="RHEA-COMP:10283"/>
        <dbReference type="Rhea" id="RHEA-COMP:10284"/>
        <dbReference type="ChEBI" id="CHEBI:15378"/>
        <dbReference type="ChEBI" id="CHEBI:57856"/>
        <dbReference type="ChEBI" id="CHEBI:59789"/>
        <dbReference type="ChEBI" id="CHEBI:65315"/>
        <dbReference type="ChEBI" id="CHEBI:74502"/>
        <dbReference type="EC" id="2.1.1.193"/>
    </reaction>
</comment>
<dbReference type="Gene3D" id="3.40.1280.10">
    <property type="match status" value="1"/>
</dbReference>
<protein>
    <recommendedName>
        <fullName evidence="4 12">Ribosomal RNA small subunit methyltransferase E</fullName>
        <ecNumber evidence="3 12">2.1.1.193</ecNumber>
    </recommendedName>
</protein>
<dbReference type="Gene3D" id="2.40.240.20">
    <property type="entry name" value="Hypothetical PUA domain-like, domain 1"/>
    <property type="match status" value="1"/>
</dbReference>
<evidence type="ECO:0000256" key="6">
    <source>
        <dbReference type="ARBA" id="ARBA00022552"/>
    </source>
</evidence>
<dbReference type="NCBIfam" id="TIGR00046">
    <property type="entry name" value="RsmE family RNA methyltransferase"/>
    <property type="match status" value="1"/>
</dbReference>
<dbReference type="InterPro" id="IPR046886">
    <property type="entry name" value="RsmE_MTase_dom"/>
</dbReference>
<dbReference type="EMBL" id="JAOTPO010000006">
    <property type="protein sequence ID" value="MDE5413866.1"/>
    <property type="molecule type" value="Genomic_DNA"/>
</dbReference>
<gene>
    <name evidence="15" type="ORF">N7Z68_10755</name>
</gene>
<dbReference type="Pfam" id="PF04452">
    <property type="entry name" value="Methyltrans_RNA"/>
    <property type="match status" value="1"/>
</dbReference>
<dbReference type="GO" id="GO:0032259">
    <property type="term" value="P:methylation"/>
    <property type="evidence" value="ECO:0007669"/>
    <property type="project" value="UniProtKB-KW"/>
</dbReference>
<evidence type="ECO:0000256" key="7">
    <source>
        <dbReference type="ARBA" id="ARBA00022603"/>
    </source>
</evidence>
<evidence type="ECO:0000256" key="8">
    <source>
        <dbReference type="ARBA" id="ARBA00022679"/>
    </source>
</evidence>
<dbReference type="InterPro" id="IPR015947">
    <property type="entry name" value="PUA-like_sf"/>
</dbReference>
<evidence type="ECO:0000313" key="15">
    <source>
        <dbReference type="EMBL" id="MDE5413866.1"/>
    </source>
</evidence>
<comment type="caution">
    <text evidence="15">The sequence shown here is derived from an EMBL/GenBank/DDBJ whole genome shotgun (WGS) entry which is preliminary data.</text>
</comment>
<dbReference type="EC" id="2.1.1.193" evidence="3 12"/>
<evidence type="ECO:0000256" key="10">
    <source>
        <dbReference type="ARBA" id="ARBA00025699"/>
    </source>
</evidence>
<dbReference type="PIRSF" id="PIRSF015601">
    <property type="entry name" value="MTase_slr0722"/>
    <property type="match status" value="1"/>
</dbReference>
<keyword evidence="16" id="KW-1185">Reference proteome</keyword>
<dbReference type="RefSeq" id="WP_275118481.1">
    <property type="nucleotide sequence ID" value="NZ_JAOTPO010000006.1"/>
</dbReference>
<evidence type="ECO:0000313" key="16">
    <source>
        <dbReference type="Proteomes" id="UP001148125"/>
    </source>
</evidence>
<organism evidence="15 16">
    <name type="scientific">Alkalihalobacterium chitinilyticum</name>
    <dbReference type="NCBI Taxonomy" id="2980103"/>
    <lineage>
        <taxon>Bacteria</taxon>
        <taxon>Bacillati</taxon>
        <taxon>Bacillota</taxon>
        <taxon>Bacilli</taxon>
        <taxon>Bacillales</taxon>
        <taxon>Bacillaceae</taxon>
        <taxon>Alkalihalobacterium</taxon>
    </lineage>
</organism>
<feature type="domain" description="Ribosomal RNA small subunit methyltransferase E PUA-like" evidence="14">
    <location>
        <begin position="20"/>
        <end position="53"/>
    </location>
</feature>
<proteinExistence type="inferred from homology"/>
<dbReference type="Pfam" id="PF20260">
    <property type="entry name" value="PUA_4"/>
    <property type="match status" value="1"/>
</dbReference>
<dbReference type="InterPro" id="IPR029026">
    <property type="entry name" value="tRNA_m1G_MTases_N"/>
</dbReference>
<evidence type="ECO:0000256" key="12">
    <source>
        <dbReference type="PIRNR" id="PIRNR015601"/>
    </source>
</evidence>
<accession>A0ABT5VFC5</accession>
<keyword evidence="8 12" id="KW-0808">Transferase</keyword>
<evidence type="ECO:0000256" key="9">
    <source>
        <dbReference type="ARBA" id="ARBA00022691"/>
    </source>
</evidence>
<dbReference type="SUPFAM" id="SSF75217">
    <property type="entry name" value="alpha/beta knot"/>
    <property type="match status" value="1"/>
</dbReference>
<dbReference type="Proteomes" id="UP001148125">
    <property type="component" value="Unassembled WGS sequence"/>
</dbReference>
<comment type="similarity">
    <text evidence="2 12">Belongs to the RNA methyltransferase RsmE family.</text>
</comment>
<dbReference type="GO" id="GO:0008168">
    <property type="term" value="F:methyltransferase activity"/>
    <property type="evidence" value="ECO:0007669"/>
    <property type="project" value="UniProtKB-KW"/>
</dbReference>
<evidence type="ECO:0000256" key="3">
    <source>
        <dbReference type="ARBA" id="ARBA00012328"/>
    </source>
</evidence>
<keyword evidence="9 12" id="KW-0949">S-adenosyl-L-methionine</keyword>